<dbReference type="AlphaFoldDB" id="A0A085NBF1"/>
<sequence length="87" mass="8997">MKSAPMIAVSTLATIKVHFAGGNTSKWTVSVLEPWTATGVPLIACTMVSAGDVGCPVFDLPEADSPPRPCRRGSPFQSAHRVGGCNG</sequence>
<dbReference type="EMBL" id="KL367520">
    <property type="protein sequence ID" value="KFD66797.1"/>
    <property type="molecule type" value="Genomic_DNA"/>
</dbReference>
<evidence type="ECO:0000313" key="2">
    <source>
        <dbReference type="EMBL" id="KFD66797.1"/>
    </source>
</evidence>
<dbReference type="Proteomes" id="UP000030758">
    <property type="component" value="Unassembled WGS sequence"/>
</dbReference>
<accession>A0A085NBF1</accession>
<feature type="region of interest" description="Disordered" evidence="1">
    <location>
        <begin position="66"/>
        <end position="87"/>
    </location>
</feature>
<organism evidence="2">
    <name type="scientific">Trichuris suis</name>
    <name type="common">pig whipworm</name>
    <dbReference type="NCBI Taxonomy" id="68888"/>
    <lineage>
        <taxon>Eukaryota</taxon>
        <taxon>Metazoa</taxon>
        <taxon>Ecdysozoa</taxon>
        <taxon>Nematoda</taxon>
        <taxon>Enoplea</taxon>
        <taxon>Dorylaimia</taxon>
        <taxon>Trichinellida</taxon>
        <taxon>Trichuridae</taxon>
        <taxon>Trichuris</taxon>
    </lineage>
</organism>
<evidence type="ECO:0000256" key="1">
    <source>
        <dbReference type="SAM" id="MobiDB-lite"/>
    </source>
</evidence>
<protein>
    <submittedName>
        <fullName evidence="2">Uncharacterized protein</fullName>
    </submittedName>
</protein>
<proteinExistence type="predicted"/>
<gene>
    <name evidence="2" type="ORF">M514_20941</name>
</gene>
<name>A0A085NBF1_9BILA</name>
<reference evidence="2" key="1">
    <citation type="journal article" date="2014" name="Nat. Genet.">
        <title>Genome and transcriptome of the porcine whipworm Trichuris suis.</title>
        <authorList>
            <person name="Jex A.R."/>
            <person name="Nejsum P."/>
            <person name="Schwarz E.M."/>
            <person name="Hu L."/>
            <person name="Young N.D."/>
            <person name="Hall R.S."/>
            <person name="Korhonen P.K."/>
            <person name="Liao S."/>
            <person name="Thamsborg S."/>
            <person name="Xia J."/>
            <person name="Xu P."/>
            <person name="Wang S."/>
            <person name="Scheerlinck J.P."/>
            <person name="Hofmann A."/>
            <person name="Sternberg P.W."/>
            <person name="Wang J."/>
            <person name="Gasser R.B."/>
        </authorList>
    </citation>
    <scope>NUCLEOTIDE SEQUENCE [LARGE SCALE GENOMIC DNA]</scope>
    <source>
        <strain evidence="2">DCEP-RM93F</strain>
    </source>
</reference>